<gene>
    <name evidence="1" type="ORF">Gohar_020887</name>
</gene>
<sequence>MMGEMGSKNSVLNTSPSILQVSLNVSSELNQQFIEMMETGNIIVTPENLY</sequence>
<accession>A0A7J9HZ24</accession>
<protein>
    <submittedName>
        <fullName evidence="1">Uncharacterized protein</fullName>
    </submittedName>
</protein>
<proteinExistence type="predicted"/>
<comment type="caution">
    <text evidence="1">The sequence shown here is derived from an EMBL/GenBank/DDBJ whole genome shotgun (WGS) entry which is preliminary data.</text>
</comment>
<evidence type="ECO:0000313" key="1">
    <source>
        <dbReference type="EMBL" id="MBA0815117.1"/>
    </source>
</evidence>
<name>A0A7J9HZ24_9ROSI</name>
<dbReference type="EMBL" id="JABFAD010000012">
    <property type="protein sequence ID" value="MBA0815117.1"/>
    <property type="molecule type" value="Genomic_DNA"/>
</dbReference>
<reference evidence="1 2" key="1">
    <citation type="journal article" date="2019" name="Genome Biol. Evol.">
        <title>Insights into the evolution of the New World diploid cottons (Gossypium, subgenus Houzingenia) based on genome sequencing.</title>
        <authorList>
            <person name="Grover C.E."/>
            <person name="Arick M.A. 2nd"/>
            <person name="Thrash A."/>
            <person name="Conover J.L."/>
            <person name="Sanders W.S."/>
            <person name="Peterson D.G."/>
            <person name="Frelichowski J.E."/>
            <person name="Scheffler J.A."/>
            <person name="Scheffler B.E."/>
            <person name="Wendel J.F."/>
        </authorList>
    </citation>
    <scope>NUCLEOTIDE SEQUENCE [LARGE SCALE GENOMIC DNA]</scope>
    <source>
        <strain evidence="1">0</strain>
        <tissue evidence="1">Leaf</tissue>
    </source>
</reference>
<dbReference type="OrthoDB" id="997915at2759"/>
<dbReference type="Proteomes" id="UP000593560">
    <property type="component" value="Unassembled WGS sequence"/>
</dbReference>
<dbReference type="AlphaFoldDB" id="A0A7J9HZ24"/>
<evidence type="ECO:0000313" key="2">
    <source>
        <dbReference type="Proteomes" id="UP000593560"/>
    </source>
</evidence>
<keyword evidence="2" id="KW-1185">Reference proteome</keyword>
<organism evidence="1 2">
    <name type="scientific">Gossypium harknessii</name>
    <dbReference type="NCBI Taxonomy" id="34285"/>
    <lineage>
        <taxon>Eukaryota</taxon>
        <taxon>Viridiplantae</taxon>
        <taxon>Streptophyta</taxon>
        <taxon>Embryophyta</taxon>
        <taxon>Tracheophyta</taxon>
        <taxon>Spermatophyta</taxon>
        <taxon>Magnoliopsida</taxon>
        <taxon>eudicotyledons</taxon>
        <taxon>Gunneridae</taxon>
        <taxon>Pentapetalae</taxon>
        <taxon>rosids</taxon>
        <taxon>malvids</taxon>
        <taxon>Malvales</taxon>
        <taxon>Malvaceae</taxon>
        <taxon>Malvoideae</taxon>
        <taxon>Gossypium</taxon>
    </lineage>
</organism>